<gene>
    <name evidence="2" type="ORF">CERSUDRAFT_36774</name>
</gene>
<accession>M2R1H3</accession>
<evidence type="ECO:0000313" key="3">
    <source>
        <dbReference type="Proteomes" id="UP000016930"/>
    </source>
</evidence>
<dbReference type="GO" id="GO:0005634">
    <property type="term" value="C:nucleus"/>
    <property type="evidence" value="ECO:0007669"/>
    <property type="project" value="TreeGrafter"/>
</dbReference>
<feature type="non-terminal residue" evidence="2">
    <location>
        <position position="142"/>
    </location>
</feature>
<proteinExistence type="predicted"/>
<dbReference type="PANTHER" id="PTHR39463">
    <property type="entry name" value="MEDUSA"/>
    <property type="match status" value="1"/>
</dbReference>
<feature type="non-terminal residue" evidence="2">
    <location>
        <position position="1"/>
    </location>
</feature>
<evidence type="ECO:0000259" key="1">
    <source>
        <dbReference type="Pfam" id="PF23305"/>
    </source>
</evidence>
<sequence length="142" mass="16163">WTPAELAARRRLVRVTHVRKGSAIEARGEPVVREACAPGDAVVSCIYNADEDACFVTSVDIIALVESLIGMRLKLEPKNRIRRNLEGFGHMTVSKKQPSTEAFFKQIMEYGPPRPRRIQKDIKVFHWADLTPALEKLVYRYV</sequence>
<organism evidence="2 3">
    <name type="scientific">Ceriporiopsis subvermispora (strain B)</name>
    <name type="common">White-rot fungus</name>
    <name type="synonym">Gelatoporia subvermispora</name>
    <dbReference type="NCBI Taxonomy" id="914234"/>
    <lineage>
        <taxon>Eukaryota</taxon>
        <taxon>Fungi</taxon>
        <taxon>Dikarya</taxon>
        <taxon>Basidiomycota</taxon>
        <taxon>Agaricomycotina</taxon>
        <taxon>Agaricomycetes</taxon>
        <taxon>Polyporales</taxon>
        <taxon>Gelatoporiaceae</taxon>
        <taxon>Gelatoporia</taxon>
    </lineage>
</organism>
<dbReference type="Proteomes" id="UP000016930">
    <property type="component" value="Unassembled WGS sequence"/>
</dbReference>
<dbReference type="OrthoDB" id="1751210at2759"/>
<dbReference type="HOGENOM" id="CLU_115941_0_0_1"/>
<dbReference type="STRING" id="914234.M2R1H3"/>
<name>M2R1H3_CERS8</name>
<feature type="domain" description="DUF7082" evidence="1">
    <location>
        <begin position="1"/>
        <end position="138"/>
    </location>
</feature>
<dbReference type="EMBL" id="KB445813">
    <property type="protein sequence ID" value="EMD32102.1"/>
    <property type="molecule type" value="Genomic_DNA"/>
</dbReference>
<dbReference type="AlphaFoldDB" id="M2R1H3"/>
<reference evidence="2 3" key="1">
    <citation type="journal article" date="2012" name="Proc. Natl. Acad. Sci. U.S.A.">
        <title>Comparative genomics of Ceriporiopsis subvermispora and Phanerochaete chrysosporium provide insight into selective ligninolysis.</title>
        <authorList>
            <person name="Fernandez-Fueyo E."/>
            <person name="Ruiz-Duenas F.J."/>
            <person name="Ferreira P."/>
            <person name="Floudas D."/>
            <person name="Hibbett D.S."/>
            <person name="Canessa P."/>
            <person name="Larrondo L.F."/>
            <person name="James T.Y."/>
            <person name="Seelenfreund D."/>
            <person name="Lobos S."/>
            <person name="Polanco R."/>
            <person name="Tello M."/>
            <person name="Honda Y."/>
            <person name="Watanabe T."/>
            <person name="Watanabe T."/>
            <person name="Ryu J.S."/>
            <person name="Kubicek C.P."/>
            <person name="Schmoll M."/>
            <person name="Gaskell J."/>
            <person name="Hammel K.E."/>
            <person name="St John F.J."/>
            <person name="Vanden Wymelenberg A."/>
            <person name="Sabat G."/>
            <person name="Splinter BonDurant S."/>
            <person name="Syed K."/>
            <person name="Yadav J.S."/>
            <person name="Doddapaneni H."/>
            <person name="Subramanian V."/>
            <person name="Lavin J.L."/>
            <person name="Oguiza J.A."/>
            <person name="Perez G."/>
            <person name="Pisabarro A.G."/>
            <person name="Ramirez L."/>
            <person name="Santoyo F."/>
            <person name="Master E."/>
            <person name="Coutinho P.M."/>
            <person name="Henrissat B."/>
            <person name="Lombard V."/>
            <person name="Magnuson J.K."/>
            <person name="Kuees U."/>
            <person name="Hori C."/>
            <person name="Igarashi K."/>
            <person name="Samejima M."/>
            <person name="Held B.W."/>
            <person name="Barry K.W."/>
            <person name="LaButti K.M."/>
            <person name="Lapidus A."/>
            <person name="Lindquist E.A."/>
            <person name="Lucas S.M."/>
            <person name="Riley R."/>
            <person name="Salamov A.A."/>
            <person name="Hoffmeister D."/>
            <person name="Schwenk D."/>
            <person name="Hadar Y."/>
            <person name="Yarden O."/>
            <person name="de Vries R.P."/>
            <person name="Wiebenga A."/>
            <person name="Stenlid J."/>
            <person name="Eastwood D."/>
            <person name="Grigoriev I.V."/>
            <person name="Berka R.M."/>
            <person name="Blanchette R.A."/>
            <person name="Kersten P."/>
            <person name="Martinez A.T."/>
            <person name="Vicuna R."/>
            <person name="Cullen D."/>
        </authorList>
    </citation>
    <scope>NUCLEOTIDE SEQUENCE [LARGE SCALE GENOMIC DNA]</scope>
    <source>
        <strain evidence="2 3">B</strain>
    </source>
</reference>
<keyword evidence="3" id="KW-1185">Reference proteome</keyword>
<dbReference type="Pfam" id="PF23305">
    <property type="entry name" value="DUF7082"/>
    <property type="match status" value="1"/>
</dbReference>
<protein>
    <recommendedName>
        <fullName evidence="1">DUF7082 domain-containing protein</fullName>
    </recommendedName>
</protein>
<evidence type="ECO:0000313" key="2">
    <source>
        <dbReference type="EMBL" id="EMD32102.1"/>
    </source>
</evidence>
<dbReference type="PANTHER" id="PTHR39463:SF1">
    <property type="entry name" value="MEDUSA"/>
    <property type="match status" value="1"/>
</dbReference>
<dbReference type="InterPro" id="IPR055509">
    <property type="entry name" value="DUF7082"/>
</dbReference>